<evidence type="ECO:0000256" key="2">
    <source>
        <dbReference type="ARBA" id="ARBA00006966"/>
    </source>
</evidence>
<dbReference type="GO" id="GO:0016829">
    <property type="term" value="F:lyase activity"/>
    <property type="evidence" value="ECO:0007669"/>
    <property type="project" value="InterPro"/>
</dbReference>
<dbReference type="InterPro" id="IPR015422">
    <property type="entry name" value="PyrdxlP-dep_Trfase_small"/>
</dbReference>
<evidence type="ECO:0000256" key="3">
    <source>
        <dbReference type="ARBA" id="ARBA00011881"/>
    </source>
</evidence>
<name>A0A7X6DBV8_9BURK</name>
<keyword evidence="4" id="KW-0663">Pyridoxal phosphate</keyword>
<protein>
    <submittedName>
        <fullName evidence="6">Low specificity L-threonine aldolase</fullName>
    </submittedName>
</protein>
<dbReference type="AlphaFoldDB" id="A0A7X6DBV8"/>
<proteinExistence type="inferred from homology"/>
<dbReference type="InterPro" id="IPR015424">
    <property type="entry name" value="PyrdxlP-dep_Trfase"/>
</dbReference>
<evidence type="ECO:0000259" key="5">
    <source>
        <dbReference type="Pfam" id="PF01212"/>
    </source>
</evidence>
<dbReference type="SUPFAM" id="SSF53383">
    <property type="entry name" value="PLP-dependent transferases"/>
    <property type="match status" value="1"/>
</dbReference>
<evidence type="ECO:0000313" key="7">
    <source>
        <dbReference type="Proteomes" id="UP000521868"/>
    </source>
</evidence>
<dbReference type="InterPro" id="IPR001597">
    <property type="entry name" value="ArAA_b-elim_lyase/Thr_aldolase"/>
</dbReference>
<dbReference type="Pfam" id="PF01212">
    <property type="entry name" value="Beta_elim_lyase"/>
    <property type="match status" value="1"/>
</dbReference>
<dbReference type="PANTHER" id="PTHR48097:SF5">
    <property type="entry name" value="LOW SPECIFICITY L-THREONINE ALDOLASE"/>
    <property type="match status" value="1"/>
</dbReference>
<reference evidence="6 7" key="1">
    <citation type="journal article" date="2020" name="Nature">
        <title>Bacterial chemolithoautotrophy via manganese oxidation.</title>
        <authorList>
            <person name="Yu H."/>
            <person name="Leadbetter J.R."/>
        </authorList>
    </citation>
    <scope>NUCLEOTIDE SEQUENCE [LARGE SCALE GENOMIC DNA]</scope>
    <source>
        <strain evidence="6 7">RBP-1</strain>
    </source>
</reference>
<dbReference type="RefSeq" id="WP_168105409.1">
    <property type="nucleotide sequence ID" value="NZ_VTOX01000001.1"/>
</dbReference>
<dbReference type="Proteomes" id="UP000521868">
    <property type="component" value="Unassembled WGS sequence"/>
</dbReference>
<comment type="subunit">
    <text evidence="3">Homotetramer.</text>
</comment>
<dbReference type="GO" id="GO:0006520">
    <property type="term" value="P:amino acid metabolic process"/>
    <property type="evidence" value="ECO:0007669"/>
    <property type="project" value="InterPro"/>
</dbReference>
<comment type="caution">
    <text evidence="6">The sequence shown here is derived from an EMBL/GenBank/DDBJ whole genome shotgun (WGS) entry which is preliminary data.</text>
</comment>
<dbReference type="Gene3D" id="3.40.640.10">
    <property type="entry name" value="Type I PLP-dependent aspartate aminotransferase-like (Major domain)"/>
    <property type="match status" value="1"/>
</dbReference>
<organism evidence="6 7">
    <name type="scientific">Ramlibacter lithotrophicus</name>
    <dbReference type="NCBI Taxonomy" id="2606681"/>
    <lineage>
        <taxon>Bacteria</taxon>
        <taxon>Pseudomonadati</taxon>
        <taxon>Pseudomonadota</taxon>
        <taxon>Betaproteobacteria</taxon>
        <taxon>Burkholderiales</taxon>
        <taxon>Comamonadaceae</taxon>
        <taxon>Ramlibacter</taxon>
    </lineage>
</organism>
<evidence type="ECO:0000256" key="1">
    <source>
        <dbReference type="ARBA" id="ARBA00001933"/>
    </source>
</evidence>
<evidence type="ECO:0000256" key="4">
    <source>
        <dbReference type="ARBA" id="ARBA00022898"/>
    </source>
</evidence>
<comment type="cofactor">
    <cofactor evidence="1">
        <name>pyridoxal 5'-phosphate</name>
        <dbReference type="ChEBI" id="CHEBI:597326"/>
    </cofactor>
</comment>
<evidence type="ECO:0000313" key="6">
    <source>
        <dbReference type="EMBL" id="NKE64304.1"/>
    </source>
</evidence>
<dbReference type="InterPro" id="IPR015421">
    <property type="entry name" value="PyrdxlP-dep_Trfase_major"/>
</dbReference>
<dbReference type="PANTHER" id="PTHR48097">
    <property type="entry name" value="L-THREONINE ALDOLASE-RELATED"/>
    <property type="match status" value="1"/>
</dbReference>
<keyword evidence="7" id="KW-1185">Reference proteome</keyword>
<dbReference type="EMBL" id="VTOX01000001">
    <property type="protein sequence ID" value="NKE64304.1"/>
    <property type="molecule type" value="Genomic_DNA"/>
</dbReference>
<accession>A0A7X6DBV8</accession>
<feature type="domain" description="Aromatic amino acid beta-eliminating lyase/threonine aldolase" evidence="5">
    <location>
        <begin position="3"/>
        <end position="294"/>
    </location>
</feature>
<sequence length="345" mass="35815">MIDFRSDNTGRAAPQLIEALAAANDGTALGYGMDPLTAQLQERFAQLFETPVRVFPVPTGTAANALSLAAICPPFGAVYCSADAHINTSECNATGFFSGGAKMVPVTSEFGKVDPAALEAAIAGAGKGLAHKSQPAAVNLVQATDLGAVYGLDEVAAVAKVAHAHGLKVHMDGARFANAVARLGCTPAQASWKSGVDILSFGVTKNGGLLGDAIVVFAPDAAQQIGYHLRRAGLVWSKMRFASAQILAYVRDDLWLELARGANQAAASIAVLVRTLPGVTLVAPVEANELFIEMEPAALDALQGSGILFYRRGPRLGRFVCRWDTSAADIDALAGAIGRCANLKA</sequence>
<gene>
    <name evidence="6" type="ORF">RAMLITH_00600</name>
</gene>
<comment type="similarity">
    <text evidence="2">Belongs to the threonine aldolase family.</text>
</comment>
<dbReference type="Gene3D" id="3.90.1150.10">
    <property type="entry name" value="Aspartate Aminotransferase, domain 1"/>
    <property type="match status" value="1"/>
</dbReference>